<accession>A0A1A6DXD4</accession>
<proteinExistence type="predicted"/>
<dbReference type="AlphaFoldDB" id="A0A1A6DXD4"/>
<keyword evidence="2" id="KW-1185">Reference proteome</keyword>
<name>A0A1A6DXD4_9BURK</name>
<dbReference type="EMBL" id="LZDH01000034">
    <property type="protein sequence ID" value="OBS31434.1"/>
    <property type="molecule type" value="Genomic_DNA"/>
</dbReference>
<evidence type="ECO:0000313" key="2">
    <source>
        <dbReference type="Proteomes" id="UP000091969"/>
    </source>
</evidence>
<evidence type="ECO:0000313" key="1">
    <source>
        <dbReference type="EMBL" id="OBS31434.1"/>
    </source>
</evidence>
<dbReference type="STRING" id="1101373.A9O67_02075"/>
<sequence length="96" mass="10825">MIYLRSRLPQIVFKWSQDGSNHPRFDERELLNLPVPRALISDQATYQTAVRHMVTHRQRATRLLDAAKRAVEIAIEESEASALAYLAAANPPDAAD</sequence>
<gene>
    <name evidence="1" type="ORF">A9O67_02075</name>
</gene>
<protein>
    <submittedName>
        <fullName evidence="1">Uncharacterized protein</fullName>
    </submittedName>
</protein>
<dbReference type="Proteomes" id="UP000091969">
    <property type="component" value="Unassembled WGS sequence"/>
</dbReference>
<reference evidence="1 2" key="1">
    <citation type="submission" date="2016-06" db="EMBL/GenBank/DDBJ databases">
        <title>Genome sequence of Tepidimonas fonticaldi PL17.</title>
        <authorList>
            <person name="Pinnaka A.K."/>
        </authorList>
    </citation>
    <scope>NUCLEOTIDE SEQUENCE [LARGE SCALE GENOMIC DNA]</scope>
    <source>
        <strain evidence="1 2">PL17</strain>
    </source>
</reference>
<organism evidence="1 2">
    <name type="scientific">Tepidimonas fonticaldi</name>
    <dbReference type="NCBI Taxonomy" id="1101373"/>
    <lineage>
        <taxon>Bacteria</taxon>
        <taxon>Pseudomonadati</taxon>
        <taxon>Pseudomonadota</taxon>
        <taxon>Betaproteobacteria</taxon>
        <taxon>Burkholderiales</taxon>
        <taxon>Tepidimonas</taxon>
    </lineage>
</organism>
<comment type="caution">
    <text evidence="1">The sequence shown here is derived from an EMBL/GenBank/DDBJ whole genome shotgun (WGS) entry which is preliminary data.</text>
</comment>